<dbReference type="Proteomes" id="UP000821866">
    <property type="component" value="Chromosome 4"/>
</dbReference>
<reference evidence="2" key="2">
    <citation type="submission" date="2021-09" db="EMBL/GenBank/DDBJ databases">
        <authorList>
            <person name="Jia N."/>
            <person name="Wang J."/>
            <person name="Shi W."/>
            <person name="Du L."/>
            <person name="Sun Y."/>
            <person name="Zhan W."/>
            <person name="Jiang J."/>
            <person name="Wang Q."/>
            <person name="Zhang B."/>
            <person name="Ji P."/>
            <person name="Sakyi L.B."/>
            <person name="Cui X."/>
            <person name="Yuan T."/>
            <person name="Jiang B."/>
            <person name="Yang W."/>
            <person name="Lam T.T.-Y."/>
            <person name="Chang Q."/>
            <person name="Ding S."/>
            <person name="Wang X."/>
            <person name="Zhu J."/>
            <person name="Ruan X."/>
            <person name="Zhao L."/>
            <person name="Wei J."/>
            <person name="Que T."/>
            <person name="Du C."/>
            <person name="Cheng J."/>
            <person name="Dai P."/>
            <person name="Han X."/>
            <person name="Huang E."/>
            <person name="Gao Y."/>
            <person name="Liu J."/>
            <person name="Shao H."/>
            <person name="Ye R."/>
            <person name="Li L."/>
            <person name="Wei W."/>
            <person name="Wang X."/>
            <person name="Wang C."/>
            <person name="Huo Q."/>
            <person name="Li W."/>
            <person name="Guo W."/>
            <person name="Chen H."/>
            <person name="Chen S."/>
            <person name="Zhou L."/>
            <person name="Zhou L."/>
            <person name="Ni X."/>
            <person name="Tian J."/>
            <person name="Zhou Y."/>
            <person name="Sheng Y."/>
            <person name="Liu T."/>
            <person name="Pan Y."/>
            <person name="Xia L."/>
            <person name="Li J."/>
            <person name="Zhao F."/>
            <person name="Cao W."/>
        </authorList>
    </citation>
    <scope>NUCLEOTIDE SEQUENCE</scope>
    <source>
        <strain evidence="2">Rmic-2018</strain>
        <tissue evidence="2">Larvae</tissue>
    </source>
</reference>
<proteinExistence type="predicted"/>
<evidence type="ECO:0000313" key="3">
    <source>
        <dbReference type="Proteomes" id="UP000821866"/>
    </source>
</evidence>
<accession>A0A9J6E150</accession>
<dbReference type="AlphaFoldDB" id="A0A9J6E150"/>
<feature type="region of interest" description="Disordered" evidence="1">
    <location>
        <begin position="538"/>
        <end position="632"/>
    </location>
</feature>
<feature type="region of interest" description="Disordered" evidence="1">
    <location>
        <begin position="458"/>
        <end position="487"/>
    </location>
</feature>
<feature type="compositionally biased region" description="Polar residues" evidence="1">
    <location>
        <begin position="541"/>
        <end position="557"/>
    </location>
</feature>
<evidence type="ECO:0000313" key="2">
    <source>
        <dbReference type="EMBL" id="KAH8028279.1"/>
    </source>
</evidence>
<evidence type="ECO:0000256" key="1">
    <source>
        <dbReference type="SAM" id="MobiDB-lite"/>
    </source>
</evidence>
<comment type="caution">
    <text evidence="2">The sequence shown here is derived from an EMBL/GenBank/DDBJ whole genome shotgun (WGS) entry which is preliminary data.</text>
</comment>
<feature type="region of interest" description="Disordered" evidence="1">
    <location>
        <begin position="1"/>
        <end position="53"/>
    </location>
</feature>
<feature type="compositionally biased region" description="Basic residues" evidence="1">
    <location>
        <begin position="561"/>
        <end position="570"/>
    </location>
</feature>
<feature type="compositionally biased region" description="Low complexity" evidence="1">
    <location>
        <begin position="476"/>
        <end position="487"/>
    </location>
</feature>
<protein>
    <submittedName>
        <fullName evidence="2">Uncharacterized protein</fullName>
    </submittedName>
</protein>
<dbReference type="VEuPathDB" id="VectorBase:LOC119172720"/>
<gene>
    <name evidence="2" type="ORF">HPB51_014935</name>
</gene>
<organism evidence="2 3">
    <name type="scientific">Rhipicephalus microplus</name>
    <name type="common">Cattle tick</name>
    <name type="synonym">Boophilus microplus</name>
    <dbReference type="NCBI Taxonomy" id="6941"/>
    <lineage>
        <taxon>Eukaryota</taxon>
        <taxon>Metazoa</taxon>
        <taxon>Ecdysozoa</taxon>
        <taxon>Arthropoda</taxon>
        <taxon>Chelicerata</taxon>
        <taxon>Arachnida</taxon>
        <taxon>Acari</taxon>
        <taxon>Parasitiformes</taxon>
        <taxon>Ixodida</taxon>
        <taxon>Ixodoidea</taxon>
        <taxon>Ixodidae</taxon>
        <taxon>Rhipicephalinae</taxon>
        <taxon>Rhipicephalus</taxon>
        <taxon>Boophilus</taxon>
    </lineage>
</organism>
<dbReference type="EMBL" id="JABSTU010000006">
    <property type="protein sequence ID" value="KAH8028279.1"/>
    <property type="molecule type" value="Genomic_DNA"/>
</dbReference>
<sequence length="658" mass="71334">MEPARRPSRPASIPAPTDGVQASVVVSGNLPRDATRHGNHAHGPLSPRDGVHASSIPGNLSALQAPTVYGVEAYPAAQHRFIYATVPGHNSSHGFRLPGNVVDASSALEPMSTNPTTAGFPRDAVHASLVRNCTTSNTAVTVSSAEAGLGFSCGSHDSAAELQHTIAQLRVTTNALIASSSKLCPAILPTLCALNAMLAAAAAQNFEVSSPENRRNLRRSLAEVSEQVNSLAGAHFGVLPAVPPSPISFALPEFRGFQDDAEEWVATVNALGTTEEHKRDMAIDRLRDAAAAWHRYEGVRQQSWAEWSAALIAAFGRISCDSSKSSSIFPEAEDGAQAAPRLEAAIVRCSSSTECCQEFPAADPDRSGWNPTLQVPDSASVFDLKIPPPDLRPEIRPSRSSSEDIEALNPIVLDTTEPYQTTIMLSHADTRLPRNVSFEKAQIPSYAEATAIENLPRTSPPAVSSQHTMFAHDSSPEATGSTTSGSSAVVFMPNHELRPISFQEMAQTSSWLPRRASRCSSVHQRRWDKHQRFQVTLRPCRNSQGRPPELHSTSCQETLHHGRVRPRRQSQAHPPKTLPPAPRSHRTQSPSRHGERPRRHSQCRPPEPISTNFQRGRDRPRRCSQPRPPEALSTAAASLTYQNIVVWPNDNASSHGRV</sequence>
<keyword evidence="3" id="KW-1185">Reference proteome</keyword>
<reference evidence="2" key="1">
    <citation type="journal article" date="2020" name="Cell">
        <title>Large-Scale Comparative Analyses of Tick Genomes Elucidate Their Genetic Diversity and Vector Capacities.</title>
        <authorList>
            <consortium name="Tick Genome and Microbiome Consortium (TIGMIC)"/>
            <person name="Jia N."/>
            <person name="Wang J."/>
            <person name="Shi W."/>
            <person name="Du L."/>
            <person name="Sun Y."/>
            <person name="Zhan W."/>
            <person name="Jiang J.F."/>
            <person name="Wang Q."/>
            <person name="Zhang B."/>
            <person name="Ji P."/>
            <person name="Bell-Sakyi L."/>
            <person name="Cui X.M."/>
            <person name="Yuan T.T."/>
            <person name="Jiang B.G."/>
            <person name="Yang W.F."/>
            <person name="Lam T.T."/>
            <person name="Chang Q.C."/>
            <person name="Ding S.J."/>
            <person name="Wang X.J."/>
            <person name="Zhu J.G."/>
            <person name="Ruan X.D."/>
            <person name="Zhao L."/>
            <person name="Wei J.T."/>
            <person name="Ye R.Z."/>
            <person name="Que T.C."/>
            <person name="Du C.H."/>
            <person name="Zhou Y.H."/>
            <person name="Cheng J.X."/>
            <person name="Dai P.F."/>
            <person name="Guo W.B."/>
            <person name="Han X.H."/>
            <person name="Huang E.J."/>
            <person name="Li L.F."/>
            <person name="Wei W."/>
            <person name="Gao Y.C."/>
            <person name="Liu J.Z."/>
            <person name="Shao H.Z."/>
            <person name="Wang X."/>
            <person name="Wang C.C."/>
            <person name="Yang T.C."/>
            <person name="Huo Q.B."/>
            <person name="Li W."/>
            <person name="Chen H.Y."/>
            <person name="Chen S.E."/>
            <person name="Zhou L.G."/>
            <person name="Ni X.B."/>
            <person name="Tian J.H."/>
            <person name="Sheng Y."/>
            <person name="Liu T."/>
            <person name="Pan Y.S."/>
            <person name="Xia L.Y."/>
            <person name="Li J."/>
            <person name="Zhao F."/>
            <person name="Cao W.C."/>
        </authorList>
    </citation>
    <scope>NUCLEOTIDE SEQUENCE</scope>
    <source>
        <strain evidence="2">Rmic-2018</strain>
    </source>
</reference>
<name>A0A9J6E150_RHIMP</name>